<name>A0AAD9Z3M6_9LECA</name>
<keyword evidence="2" id="KW-1185">Reference proteome</keyword>
<gene>
    <name evidence="1" type="ORF">OEA41_009473</name>
</gene>
<protein>
    <recommendedName>
        <fullName evidence="3">Heterokaryon incompatibility domain-containing protein</fullName>
    </recommendedName>
</protein>
<dbReference type="EMBL" id="JASNWA010000009">
    <property type="protein sequence ID" value="KAK3170088.1"/>
    <property type="molecule type" value="Genomic_DNA"/>
</dbReference>
<organism evidence="1 2">
    <name type="scientific">Lepraria neglecta</name>
    <dbReference type="NCBI Taxonomy" id="209136"/>
    <lineage>
        <taxon>Eukaryota</taxon>
        <taxon>Fungi</taxon>
        <taxon>Dikarya</taxon>
        <taxon>Ascomycota</taxon>
        <taxon>Pezizomycotina</taxon>
        <taxon>Lecanoromycetes</taxon>
        <taxon>OSLEUM clade</taxon>
        <taxon>Lecanoromycetidae</taxon>
        <taxon>Lecanorales</taxon>
        <taxon>Lecanorineae</taxon>
        <taxon>Stereocaulaceae</taxon>
        <taxon>Lepraria</taxon>
    </lineage>
</organism>
<sequence length="282" mass="30607">MAGLGLEDHRLSSHGLPGHSSSIWRGVNGLFTRSWFSRVWVFQEVTLAKSVEVMCGDKTLDYDTLIEFAKGLSSASLMGLTRNSQTDAGNTAVTKGLAMFQKISLYKKWRASNQRFSFLTLLEMGRELSATNDVDKVYGLLGLAPGSLRVNLEVDVHKSAAKVFIEAAKYDIGNEPILNILHVASSNQPLEGLPSWCPNFAGARAASRLGGHAAGHHAGFKNIIYDSFPFQATASSIDNILRVRGFHMDQITKVVSPGWNWISAPDLAPELAAAAQTLCMGI</sequence>
<dbReference type="Proteomes" id="UP001276659">
    <property type="component" value="Unassembled WGS sequence"/>
</dbReference>
<evidence type="ECO:0008006" key="3">
    <source>
        <dbReference type="Google" id="ProtNLM"/>
    </source>
</evidence>
<accession>A0AAD9Z3M6</accession>
<reference evidence="1" key="1">
    <citation type="submission" date="2022-11" db="EMBL/GenBank/DDBJ databases">
        <title>Chromosomal genome sequence assembly and mating type (MAT) locus characterization of the leprose asexual lichenized fungus Lepraria neglecta (Nyl.) Erichsen.</title>
        <authorList>
            <person name="Allen J.L."/>
            <person name="Pfeffer B."/>
        </authorList>
    </citation>
    <scope>NUCLEOTIDE SEQUENCE</scope>
    <source>
        <strain evidence="1">Allen 5258</strain>
    </source>
</reference>
<evidence type="ECO:0000313" key="2">
    <source>
        <dbReference type="Proteomes" id="UP001276659"/>
    </source>
</evidence>
<dbReference type="AlphaFoldDB" id="A0AAD9Z3M6"/>
<dbReference type="PANTHER" id="PTHR24148">
    <property type="entry name" value="ANKYRIN REPEAT DOMAIN-CONTAINING PROTEIN 39 HOMOLOG-RELATED"/>
    <property type="match status" value="1"/>
</dbReference>
<proteinExistence type="predicted"/>
<comment type="caution">
    <text evidence="1">The sequence shown here is derived from an EMBL/GenBank/DDBJ whole genome shotgun (WGS) entry which is preliminary data.</text>
</comment>
<evidence type="ECO:0000313" key="1">
    <source>
        <dbReference type="EMBL" id="KAK3170088.1"/>
    </source>
</evidence>
<dbReference type="PANTHER" id="PTHR24148:SF73">
    <property type="entry name" value="HET DOMAIN PROTEIN (AFU_ORTHOLOGUE AFUA_8G01020)"/>
    <property type="match status" value="1"/>
</dbReference>
<dbReference type="InterPro" id="IPR052895">
    <property type="entry name" value="HetReg/Transcr_Mod"/>
</dbReference>